<dbReference type="PANTHER" id="PTHR43611">
    <property type="entry name" value="ALPHA-D-GLUCOSE 1-PHOSPHATE PHOSPHATASE"/>
    <property type="match status" value="1"/>
</dbReference>
<dbReference type="InterPro" id="IPR023214">
    <property type="entry name" value="HAD_sf"/>
</dbReference>
<dbReference type="CDD" id="cd02603">
    <property type="entry name" value="HAD_sEH-N_like"/>
    <property type="match status" value="1"/>
</dbReference>
<dbReference type="Pfam" id="PF00702">
    <property type="entry name" value="Hydrolase"/>
    <property type="match status" value="1"/>
</dbReference>
<comment type="caution">
    <text evidence="1">The sequence shown here is derived from an EMBL/GenBank/DDBJ whole genome shotgun (WGS) entry which is preliminary data.</text>
</comment>
<dbReference type="AlphaFoldDB" id="A0A2V3ZT79"/>
<dbReference type="InterPro" id="IPR036412">
    <property type="entry name" value="HAD-like_sf"/>
</dbReference>
<proteinExistence type="predicted"/>
<dbReference type="Proteomes" id="UP000248079">
    <property type="component" value="Unassembled WGS sequence"/>
</dbReference>
<accession>A0A2V3ZT79</accession>
<dbReference type="InterPro" id="IPR023198">
    <property type="entry name" value="PGP-like_dom2"/>
</dbReference>
<evidence type="ECO:0000313" key="2">
    <source>
        <dbReference type="Proteomes" id="UP000248079"/>
    </source>
</evidence>
<dbReference type="RefSeq" id="WP_110362528.1">
    <property type="nucleotide sequence ID" value="NZ_QFLI01000010.1"/>
</dbReference>
<dbReference type="NCBIfam" id="TIGR01509">
    <property type="entry name" value="HAD-SF-IA-v3"/>
    <property type="match status" value="1"/>
</dbReference>
<dbReference type="EMBL" id="QFLI01000010">
    <property type="protein sequence ID" value="PXX97078.1"/>
    <property type="molecule type" value="Genomic_DNA"/>
</dbReference>
<dbReference type="PANTHER" id="PTHR43611:SF3">
    <property type="entry name" value="FLAVIN MONONUCLEOTIDE HYDROLASE 1, CHLOROPLATIC"/>
    <property type="match status" value="1"/>
</dbReference>
<evidence type="ECO:0000313" key="1">
    <source>
        <dbReference type="EMBL" id="PXX97078.1"/>
    </source>
</evidence>
<name>A0A2V3ZT79_9BACT</name>
<keyword evidence="1" id="KW-0378">Hydrolase</keyword>
<gene>
    <name evidence="1" type="ORF">DF185_18830</name>
</gene>
<dbReference type="InterPro" id="IPR006439">
    <property type="entry name" value="HAD-SF_hydro_IA"/>
</dbReference>
<dbReference type="Gene3D" id="3.40.50.1000">
    <property type="entry name" value="HAD superfamily/HAD-like"/>
    <property type="match status" value="1"/>
</dbReference>
<sequence length="220" mass="25887">MEIKNIVFDFGGVLIDWDPRYLYRKVFGNEHELELFLKEVCHADWNQKLDAGISFDEAIAERVKKFPHNEKEIRKYQNDWIEMIGGEIREHTSLIPVLSQNYQLYGLTNWSAETFPLVYSRFEFFKELKGIVVSGEEKMVKPDEEIFNLLLERYELKAEETLFIDDNVNNIKAANNLVFKTIHVEEGMDLIHELKKFSISTDCKKRKSISVHRYCVGINS</sequence>
<protein>
    <submittedName>
        <fullName evidence="1">HAD family hydrolase</fullName>
    </submittedName>
</protein>
<reference evidence="1 2" key="1">
    <citation type="submission" date="2018-05" db="EMBL/GenBank/DDBJ databases">
        <title>Marinifilum breve JC075T sp. nov., a marine bacterium isolated from Yongle Blue Hole in the South China Sea.</title>
        <authorList>
            <person name="Fu T."/>
        </authorList>
    </citation>
    <scope>NUCLEOTIDE SEQUENCE [LARGE SCALE GENOMIC DNA]</scope>
    <source>
        <strain evidence="1 2">JC075</strain>
    </source>
</reference>
<keyword evidence="2" id="KW-1185">Reference proteome</keyword>
<dbReference type="OrthoDB" id="9797415at2"/>
<dbReference type="GO" id="GO:0016787">
    <property type="term" value="F:hydrolase activity"/>
    <property type="evidence" value="ECO:0007669"/>
    <property type="project" value="UniProtKB-KW"/>
</dbReference>
<organism evidence="1 2">
    <name type="scientific">Marinifilum breve</name>
    <dbReference type="NCBI Taxonomy" id="2184082"/>
    <lineage>
        <taxon>Bacteria</taxon>
        <taxon>Pseudomonadati</taxon>
        <taxon>Bacteroidota</taxon>
        <taxon>Bacteroidia</taxon>
        <taxon>Marinilabiliales</taxon>
        <taxon>Marinifilaceae</taxon>
    </lineage>
</organism>
<dbReference type="SFLD" id="SFLDS00003">
    <property type="entry name" value="Haloacid_Dehalogenase"/>
    <property type="match status" value="1"/>
</dbReference>
<dbReference type="SUPFAM" id="SSF56784">
    <property type="entry name" value="HAD-like"/>
    <property type="match status" value="1"/>
</dbReference>
<dbReference type="Gene3D" id="1.10.150.240">
    <property type="entry name" value="Putative phosphatase, domain 2"/>
    <property type="match status" value="1"/>
</dbReference>
<dbReference type="SFLD" id="SFLDG01129">
    <property type="entry name" value="C1.5:_HAD__Beta-PGM__Phosphata"/>
    <property type="match status" value="1"/>
</dbReference>